<evidence type="ECO:0000313" key="2">
    <source>
        <dbReference type="Proteomes" id="UP000095281"/>
    </source>
</evidence>
<dbReference type="WBParaSite" id="MhA1_Contig1229.frz3.gene3">
    <property type="protein sequence ID" value="MhA1_Contig1229.frz3.gene3"/>
    <property type="gene ID" value="MhA1_Contig1229.frz3.gene3"/>
</dbReference>
<dbReference type="PROSITE" id="PS50181">
    <property type="entry name" value="FBOX"/>
    <property type="match status" value="1"/>
</dbReference>
<proteinExistence type="predicted"/>
<dbReference type="InterPro" id="IPR036047">
    <property type="entry name" value="F-box-like_dom_sf"/>
</dbReference>
<keyword evidence="2" id="KW-1185">Reference proteome</keyword>
<dbReference type="Pfam" id="PF00646">
    <property type="entry name" value="F-box"/>
    <property type="match status" value="1"/>
</dbReference>
<reference evidence="3" key="1">
    <citation type="submission" date="2016-11" db="UniProtKB">
        <authorList>
            <consortium name="WormBaseParasite"/>
        </authorList>
    </citation>
    <scope>IDENTIFICATION</scope>
</reference>
<dbReference type="InterPro" id="IPR001810">
    <property type="entry name" value="F-box_dom"/>
</dbReference>
<dbReference type="Proteomes" id="UP000095281">
    <property type="component" value="Unplaced"/>
</dbReference>
<protein>
    <submittedName>
        <fullName evidence="3">F-box domain-containing protein</fullName>
    </submittedName>
</protein>
<organism evidence="2 3">
    <name type="scientific">Meloidogyne hapla</name>
    <name type="common">Root-knot nematode worm</name>
    <dbReference type="NCBI Taxonomy" id="6305"/>
    <lineage>
        <taxon>Eukaryota</taxon>
        <taxon>Metazoa</taxon>
        <taxon>Ecdysozoa</taxon>
        <taxon>Nematoda</taxon>
        <taxon>Chromadorea</taxon>
        <taxon>Rhabditida</taxon>
        <taxon>Tylenchina</taxon>
        <taxon>Tylenchomorpha</taxon>
        <taxon>Tylenchoidea</taxon>
        <taxon>Meloidogynidae</taxon>
        <taxon>Meloidogyninae</taxon>
        <taxon>Meloidogyne</taxon>
    </lineage>
</organism>
<dbReference type="AlphaFoldDB" id="A0A1I8B0V9"/>
<name>A0A1I8B0V9_MELHA</name>
<dbReference type="SUPFAM" id="SSF81383">
    <property type="entry name" value="F-box domain"/>
    <property type="match status" value="1"/>
</dbReference>
<evidence type="ECO:0000259" key="1">
    <source>
        <dbReference type="PROSITE" id="PS50181"/>
    </source>
</evidence>
<feature type="domain" description="F-box" evidence="1">
    <location>
        <begin position="1"/>
        <end position="45"/>
    </location>
</feature>
<accession>A0A1I8B0V9</accession>
<sequence length="82" mass="9644">MNSLPPEAKLDVLKFLDFEQLFSVKQTNFYFRNFIKEYDEKLAKMKFYQLLLWKNAIEKAIPLCLSIYGFGVNTVVCKPEKG</sequence>
<evidence type="ECO:0000313" key="3">
    <source>
        <dbReference type="WBParaSite" id="MhA1_Contig1229.frz3.gene3"/>
    </source>
</evidence>